<organism evidence="3">
    <name type="scientific">Drosophila melanogaster</name>
    <name type="common">Fruit fly</name>
    <dbReference type="NCBI Taxonomy" id="7227"/>
    <lineage>
        <taxon>Eukaryota</taxon>
        <taxon>Metazoa</taxon>
        <taxon>Ecdysozoa</taxon>
        <taxon>Arthropoda</taxon>
        <taxon>Hexapoda</taxon>
        <taxon>Insecta</taxon>
        <taxon>Pterygota</taxon>
        <taxon>Neoptera</taxon>
        <taxon>Endopterygota</taxon>
        <taxon>Diptera</taxon>
        <taxon>Brachycera</taxon>
        <taxon>Muscomorpha</taxon>
        <taxon>Ephydroidea</taxon>
        <taxon>Drosophilidae</taxon>
        <taxon>Drosophila</taxon>
        <taxon>Sophophora</taxon>
    </lineage>
</organism>
<accession>Q6IHG8</accession>
<protein>
    <submittedName>
        <fullName evidence="3">HDC02594</fullName>
    </submittedName>
</protein>
<feature type="compositionally biased region" description="Gly residues" evidence="1">
    <location>
        <begin position="44"/>
        <end position="61"/>
    </location>
</feature>
<sequence>MKCNKSQMATLTMWKIFMVLLLAMALLMPVTLARLHSTSGVGMSGGGSSMGPGGGGSGSGGISSKDSHVAAVTECFGDWEKNVDYGASHHITFAVFSGGKLLWHVLAA</sequence>
<feature type="region of interest" description="Disordered" evidence="1">
    <location>
        <begin position="44"/>
        <end position="65"/>
    </location>
</feature>
<evidence type="ECO:0000313" key="3">
    <source>
        <dbReference type="EMBL" id="DAA03647.1"/>
    </source>
</evidence>
<dbReference type="EMBL" id="BK003448">
    <property type="protein sequence ID" value="DAA03647.1"/>
    <property type="molecule type" value="Genomic_DNA"/>
</dbReference>
<gene>
    <name evidence="3" type="ORF">HDC02594</name>
</gene>
<dbReference type="AlphaFoldDB" id="Q6IHG8"/>
<feature type="chain" id="PRO_5004275809" evidence="2">
    <location>
        <begin position="34"/>
        <end position="108"/>
    </location>
</feature>
<name>Q6IHG8_DROME</name>
<proteinExistence type="predicted"/>
<evidence type="ECO:0000256" key="2">
    <source>
        <dbReference type="SAM" id="SignalP"/>
    </source>
</evidence>
<reference evidence="3" key="1">
    <citation type="journal article" date="2003" name="Genome Biol.">
        <title>An integrated gene annotation and transcriptional profiling approach towards the full gene content of the Drosophila genome.</title>
        <authorList>
            <person name="Hild M."/>
            <person name="Beckmann B."/>
            <person name="Haas S.A."/>
            <person name="Koch B."/>
            <person name="Solovyev V."/>
            <person name="Busold C."/>
            <person name="Fellenberg K."/>
            <person name="Boutros M."/>
            <person name="Vingron M."/>
            <person name="Sauer F."/>
            <person name="Hoheisel J.D."/>
            <person name="Paro R."/>
        </authorList>
    </citation>
    <scope>NUCLEOTIDE SEQUENCE</scope>
</reference>
<keyword evidence="2" id="KW-0732">Signal</keyword>
<feature type="signal peptide" evidence="2">
    <location>
        <begin position="1"/>
        <end position="33"/>
    </location>
</feature>
<evidence type="ECO:0000256" key="1">
    <source>
        <dbReference type="SAM" id="MobiDB-lite"/>
    </source>
</evidence>